<evidence type="ECO:0000313" key="1">
    <source>
        <dbReference type="EMBL" id="KAG5167849.1"/>
    </source>
</evidence>
<dbReference type="EMBL" id="JAFIQS010000006">
    <property type="protein sequence ID" value="KAG5167849.1"/>
    <property type="molecule type" value="Genomic_DNA"/>
</dbReference>
<proteinExistence type="predicted"/>
<organism evidence="1">
    <name type="scientific">Psilocybe cubensis</name>
    <name type="common">Psychedelic mushroom</name>
    <name type="synonym">Stropharia cubensis</name>
    <dbReference type="NCBI Taxonomy" id="181762"/>
    <lineage>
        <taxon>Eukaryota</taxon>
        <taxon>Fungi</taxon>
        <taxon>Dikarya</taxon>
        <taxon>Basidiomycota</taxon>
        <taxon>Agaricomycotina</taxon>
        <taxon>Agaricomycetes</taxon>
        <taxon>Agaricomycetidae</taxon>
        <taxon>Agaricales</taxon>
        <taxon>Agaricineae</taxon>
        <taxon>Strophariaceae</taxon>
        <taxon>Psilocybe</taxon>
    </lineage>
</organism>
<gene>
    <name evidence="1" type="ORF">JR316_006440</name>
</gene>
<sequence>MAFKISTAESLRAALAQLDANIKDAVKRGEVKKMMRKSNEVMKEVLRVKKAQTHPEIFKEFGQFLWSVVVDYKKSNAAVSYPNPDWR</sequence>
<comment type="caution">
    <text evidence="1">The sequence shown here is derived from an EMBL/GenBank/DDBJ whole genome shotgun (WGS) entry which is preliminary data.</text>
</comment>
<accession>A0A8H7XYN0</accession>
<protein>
    <submittedName>
        <fullName evidence="1">Uncharacterized protein</fullName>
    </submittedName>
</protein>
<name>A0A8H7XYN0_PSICU</name>
<reference evidence="1" key="1">
    <citation type="submission" date="2021-02" db="EMBL/GenBank/DDBJ databases">
        <title>Psilocybe cubensis genome.</title>
        <authorList>
            <person name="Mckernan K.J."/>
            <person name="Crawford S."/>
            <person name="Trippe A."/>
            <person name="Kane L.T."/>
            <person name="Mclaughlin S."/>
        </authorList>
    </citation>
    <scope>NUCLEOTIDE SEQUENCE [LARGE SCALE GENOMIC DNA]</scope>
    <source>
        <strain evidence="1">MGC-MH-2018</strain>
    </source>
</reference>
<dbReference type="AlphaFoldDB" id="A0A8H7XYN0"/>